<evidence type="ECO:0000256" key="3">
    <source>
        <dbReference type="ARBA" id="ARBA00022517"/>
    </source>
</evidence>
<dbReference type="Proteomes" id="UP000039865">
    <property type="component" value="Unassembled WGS sequence"/>
</dbReference>
<feature type="compositionally biased region" description="Basic residues" evidence="10">
    <location>
        <begin position="503"/>
        <end position="521"/>
    </location>
</feature>
<dbReference type="PANTHER" id="PTHR22807:SF30">
    <property type="entry name" value="28S RRNA (CYTOSINE(4447)-C(5))-METHYLTRANSFERASE-RELATED"/>
    <property type="match status" value="1"/>
</dbReference>
<feature type="compositionally biased region" description="Acidic residues" evidence="10">
    <location>
        <begin position="1"/>
        <end position="65"/>
    </location>
</feature>
<dbReference type="PRINTS" id="PR02008">
    <property type="entry name" value="RCMTFAMILY"/>
</dbReference>
<evidence type="ECO:0000313" key="12">
    <source>
        <dbReference type="EMBL" id="CDW80726.1"/>
    </source>
</evidence>
<dbReference type="FunFam" id="3.30.70.1170:FF:000001">
    <property type="entry name" value="Ribosomal RNA methyltransferase Nop2"/>
    <property type="match status" value="1"/>
</dbReference>
<dbReference type="OMA" id="RSRCEYI"/>
<gene>
    <name evidence="12" type="primary">Contig11261.g12031</name>
    <name evidence="12" type="ORF">STYLEM_9730</name>
</gene>
<feature type="region of interest" description="Disordered" evidence="10">
    <location>
        <begin position="498"/>
        <end position="709"/>
    </location>
</feature>
<dbReference type="Pfam" id="PF22458">
    <property type="entry name" value="RsmF-B_ferredox"/>
    <property type="match status" value="1"/>
</dbReference>
<keyword evidence="4 9" id="KW-0489">Methyltransferase</keyword>
<evidence type="ECO:0000256" key="4">
    <source>
        <dbReference type="ARBA" id="ARBA00022603"/>
    </source>
</evidence>
<comment type="similarity">
    <text evidence="2 9">Belongs to the class I-like SAM-binding methyltransferase superfamily. RsmB/NOP family.</text>
</comment>
<dbReference type="SUPFAM" id="SSF53335">
    <property type="entry name" value="S-adenosyl-L-methionine-dependent methyltransferases"/>
    <property type="match status" value="1"/>
</dbReference>
<dbReference type="FunCoup" id="A0A078AFW0">
    <property type="interactions" value="125"/>
</dbReference>
<dbReference type="AlphaFoldDB" id="A0A078AFW0"/>
<sequence>MSSSEDYDEEANSSQQEEDEVQLDSQDDEELDEDLDDEGLDDDEEGEGEDEDEEMDDDESAEESEEKPKAKAQKKPAQVQQSTTQDDYDEDEYNDDVADEEAITNIEAKRDKMIKDLLSKEDLGIIQMRLKETVKVLTNFKDLRDPNKTRQDYLEELRNDICAAFDYNPDLVELLLDLFPPSECIEFIEANENQRPMTIRTNTLKTKRKDLAKTLIQRGVNLDPVAEWSKVGLKIYDSQVPIGATPEYLAGHYILQSASSFLPVIALAPQPNEKILDMAAAPGGKTTYIAQLMKNTGILMANDLKKERLKSLNANLHRLGVSNCVVMNYDGRKIPQIFNKFDRVLLDAPCSGLGVIARDPSIKVQKTRDDVKKLSHLQKELIKAAIDSVDAHSKTGGYIVYSTCSISVEENEWVVDYALKTRYVKLVESGVEVGEPGFTKHKEKRFHPSLNLTRRIYPHTHNMDGFFVAKLKKFANGEKNAEENVVNPEELERKIKQQEEQKKKKLNQKKKKQRKEKKNKNKQGDDKKEKKEGEDNKSTDKTEKSESNGEKKEKKNKKDKKDKKDKKKDKKRPAEQTTESLEKSVKQTDAKTNDKKQGDEKTQKNKDQKSDKKESQSQPNKSADKKEQQKQPEQKQQAAVVKQDKNQKQQQQAPKQEQKQQQPQKQEQKPQKQQEQPKAKVEQQPVKKAEVKAQEKQQQKDKMHKKQHK</sequence>
<evidence type="ECO:0000256" key="7">
    <source>
        <dbReference type="ARBA" id="ARBA00022884"/>
    </source>
</evidence>
<dbReference type="PANTHER" id="PTHR22807">
    <property type="entry name" value="NOP2 YEAST -RELATED NOL1/NOP2/FMU SUN DOMAIN-CONTAINING"/>
    <property type="match status" value="1"/>
</dbReference>
<evidence type="ECO:0000313" key="13">
    <source>
        <dbReference type="Proteomes" id="UP000039865"/>
    </source>
</evidence>
<keyword evidence="6 9" id="KW-0949">S-adenosyl-L-methionine</keyword>
<keyword evidence="8" id="KW-0539">Nucleus</keyword>
<feature type="compositionally biased region" description="Acidic residues" evidence="10">
    <location>
        <begin position="86"/>
        <end position="95"/>
    </location>
</feature>
<feature type="binding site" evidence="9">
    <location>
        <position position="330"/>
    </location>
    <ligand>
        <name>S-adenosyl-L-methionine</name>
        <dbReference type="ChEBI" id="CHEBI:59789"/>
    </ligand>
</feature>
<dbReference type="InterPro" id="IPR001678">
    <property type="entry name" value="MeTrfase_RsmB-F_NOP2_dom"/>
</dbReference>
<accession>A0A078AFW0</accession>
<dbReference type="PROSITE" id="PS01153">
    <property type="entry name" value="NOL1_NOP2_SUN"/>
    <property type="match status" value="1"/>
</dbReference>
<keyword evidence="7 9" id="KW-0694">RNA-binding</keyword>
<dbReference type="InterPro" id="IPR011023">
    <property type="entry name" value="Nop2p"/>
</dbReference>
<dbReference type="InterPro" id="IPR018314">
    <property type="entry name" value="RsmB/NOL1/NOP2-like_CS"/>
</dbReference>
<evidence type="ECO:0000256" key="5">
    <source>
        <dbReference type="ARBA" id="ARBA00022679"/>
    </source>
</evidence>
<proteinExistence type="inferred from homology"/>
<organism evidence="12 13">
    <name type="scientific">Stylonychia lemnae</name>
    <name type="common">Ciliate</name>
    <dbReference type="NCBI Taxonomy" id="5949"/>
    <lineage>
        <taxon>Eukaryota</taxon>
        <taxon>Sar</taxon>
        <taxon>Alveolata</taxon>
        <taxon>Ciliophora</taxon>
        <taxon>Intramacronucleata</taxon>
        <taxon>Spirotrichea</taxon>
        <taxon>Stichotrichia</taxon>
        <taxon>Sporadotrichida</taxon>
        <taxon>Oxytrichidae</taxon>
        <taxon>Stylonychinae</taxon>
        <taxon>Stylonychia</taxon>
    </lineage>
</organism>
<dbReference type="InterPro" id="IPR049560">
    <property type="entry name" value="MeTrfase_RsmB-F_NOP2_cat"/>
</dbReference>
<feature type="domain" description="SAM-dependent MTase RsmB/NOP-type" evidence="11">
    <location>
        <begin position="187"/>
        <end position="474"/>
    </location>
</feature>
<comment type="subcellular location">
    <subcellularLocation>
        <location evidence="1">Nucleus</location>
        <location evidence="1">Nucleolus</location>
    </subcellularLocation>
</comment>
<evidence type="ECO:0000259" key="11">
    <source>
        <dbReference type="PROSITE" id="PS51686"/>
    </source>
</evidence>
<dbReference type="GO" id="GO:0003723">
    <property type="term" value="F:RNA binding"/>
    <property type="evidence" value="ECO:0007669"/>
    <property type="project" value="UniProtKB-UniRule"/>
</dbReference>
<evidence type="ECO:0000256" key="6">
    <source>
        <dbReference type="ARBA" id="ARBA00022691"/>
    </source>
</evidence>
<dbReference type="OrthoDB" id="427002at2759"/>
<dbReference type="InParanoid" id="A0A078AFW0"/>
<dbReference type="GO" id="GO:0000470">
    <property type="term" value="P:maturation of LSU-rRNA"/>
    <property type="evidence" value="ECO:0007669"/>
    <property type="project" value="TreeGrafter"/>
</dbReference>
<feature type="active site" description="Nucleophile" evidence="9">
    <location>
        <position position="404"/>
    </location>
</feature>
<feature type="compositionally biased region" description="Basic and acidic residues" evidence="10">
    <location>
        <begin position="580"/>
        <end position="615"/>
    </location>
</feature>
<feature type="compositionally biased region" description="Basic residues" evidence="10">
    <location>
        <begin position="554"/>
        <end position="571"/>
    </location>
</feature>
<keyword evidence="5 9" id="KW-0808">Transferase</keyword>
<reference evidence="12 13" key="1">
    <citation type="submission" date="2014-06" db="EMBL/GenBank/DDBJ databases">
        <authorList>
            <person name="Swart Estienne"/>
        </authorList>
    </citation>
    <scope>NUCLEOTIDE SEQUENCE [LARGE SCALE GENOMIC DNA]</scope>
    <source>
        <strain evidence="12 13">130c</strain>
    </source>
</reference>
<protein>
    <submittedName>
        <fullName evidence="12">Ribosomal rna methyltransferase nop2-like</fullName>
    </submittedName>
</protein>
<evidence type="ECO:0000256" key="9">
    <source>
        <dbReference type="PROSITE-ProRule" id="PRU01023"/>
    </source>
</evidence>
<feature type="binding site" evidence="9">
    <location>
        <position position="303"/>
    </location>
    <ligand>
        <name>S-adenosyl-L-methionine</name>
        <dbReference type="ChEBI" id="CHEBI:59789"/>
    </ligand>
</feature>
<dbReference type="InterPro" id="IPR023273">
    <property type="entry name" value="RCMT_NOP2"/>
</dbReference>
<feature type="compositionally biased region" description="Basic and acidic residues" evidence="10">
    <location>
        <begin position="622"/>
        <end position="633"/>
    </location>
</feature>
<dbReference type="GO" id="GO:0005730">
    <property type="term" value="C:nucleolus"/>
    <property type="evidence" value="ECO:0007669"/>
    <property type="project" value="UniProtKB-SubCell"/>
</dbReference>
<dbReference type="PRINTS" id="PR02012">
    <property type="entry name" value="RCMTNOP2"/>
</dbReference>
<evidence type="ECO:0000256" key="10">
    <source>
        <dbReference type="SAM" id="MobiDB-lite"/>
    </source>
</evidence>
<name>A0A078AFW0_STYLE</name>
<feature type="compositionally biased region" description="Basic and acidic residues" evidence="10">
    <location>
        <begin position="522"/>
        <end position="553"/>
    </location>
</feature>
<feature type="compositionally biased region" description="Low complexity" evidence="10">
    <location>
        <begin position="648"/>
        <end position="665"/>
    </location>
</feature>
<evidence type="ECO:0000256" key="1">
    <source>
        <dbReference type="ARBA" id="ARBA00004604"/>
    </source>
</evidence>
<dbReference type="CDD" id="cd02440">
    <property type="entry name" value="AdoMet_MTases"/>
    <property type="match status" value="1"/>
</dbReference>
<dbReference type="Gene3D" id="3.40.50.150">
    <property type="entry name" value="Vaccinia Virus protein VP39"/>
    <property type="match status" value="1"/>
</dbReference>
<dbReference type="EMBL" id="CCKQ01009257">
    <property type="protein sequence ID" value="CDW80726.1"/>
    <property type="molecule type" value="Genomic_DNA"/>
</dbReference>
<evidence type="ECO:0000256" key="8">
    <source>
        <dbReference type="ARBA" id="ARBA00023242"/>
    </source>
</evidence>
<dbReference type="InterPro" id="IPR023267">
    <property type="entry name" value="RCMT"/>
</dbReference>
<dbReference type="PROSITE" id="PS51686">
    <property type="entry name" value="SAM_MT_RSMB_NOP"/>
    <property type="match status" value="1"/>
</dbReference>
<dbReference type="Pfam" id="PF01189">
    <property type="entry name" value="Methyltr_RsmB-F"/>
    <property type="match status" value="1"/>
</dbReference>
<evidence type="ECO:0000256" key="2">
    <source>
        <dbReference type="ARBA" id="ARBA00007494"/>
    </source>
</evidence>
<feature type="region of interest" description="Disordered" evidence="10">
    <location>
        <begin position="1"/>
        <end position="95"/>
    </location>
</feature>
<keyword evidence="3" id="KW-0690">Ribosome biogenesis</keyword>
<dbReference type="GO" id="GO:0070475">
    <property type="term" value="P:rRNA base methylation"/>
    <property type="evidence" value="ECO:0007669"/>
    <property type="project" value="TreeGrafter"/>
</dbReference>
<feature type="compositionally biased region" description="Basic and acidic residues" evidence="10">
    <location>
        <begin position="666"/>
        <end position="701"/>
    </location>
</feature>
<dbReference type="NCBIfam" id="TIGR00446">
    <property type="entry name" value="nop2p"/>
    <property type="match status" value="1"/>
</dbReference>
<dbReference type="GO" id="GO:0009383">
    <property type="term" value="F:rRNA (cytosine-C5-)-methyltransferase activity"/>
    <property type="evidence" value="ECO:0007669"/>
    <property type="project" value="TreeGrafter"/>
</dbReference>
<keyword evidence="13" id="KW-1185">Reference proteome</keyword>
<dbReference type="Gene3D" id="3.30.70.1170">
    <property type="entry name" value="Sun protein, domain 3"/>
    <property type="match status" value="1"/>
</dbReference>
<feature type="binding site" evidence="9">
    <location>
        <begin position="279"/>
        <end position="285"/>
    </location>
    <ligand>
        <name>S-adenosyl-L-methionine</name>
        <dbReference type="ChEBI" id="CHEBI:59789"/>
    </ligand>
</feature>
<dbReference type="InterPro" id="IPR054728">
    <property type="entry name" value="RsmB-like_ferredoxin"/>
</dbReference>
<dbReference type="InterPro" id="IPR029063">
    <property type="entry name" value="SAM-dependent_MTases_sf"/>
</dbReference>
<feature type="binding site" evidence="9">
    <location>
        <position position="347"/>
    </location>
    <ligand>
        <name>S-adenosyl-L-methionine</name>
        <dbReference type="ChEBI" id="CHEBI:59789"/>
    </ligand>
</feature>